<proteinExistence type="predicted"/>
<dbReference type="RefSeq" id="WP_039122084.1">
    <property type="nucleotide sequence ID" value="NZ_AOJP01000007.1"/>
</dbReference>
<accession>A0A017H4Y2</accession>
<sequence length="253" mass="29657">MRKKIVICFWFCFSLFSFSAEIRGYQVSQKDLIHWSHEAAERVFPDSLEGWKHVLIGTLAVETNLGQFKGNSIYGVAQMRKSGFQFVQRELQRRETERKIFEELSGRSPDTVSLKMLENDHRLSIIYMAFYYKFCAYGKLHPTNKEEAANIWKKYYNTKFGTGTPQRFLSIYAKQQRYIDEYKKSREVDKDTFMSTEGEAIDPIKEIEVLENLESNTKLDTNTQEIKSTKKVENFIELLSSNKNEVEEKGISK</sequence>
<gene>
    <name evidence="1" type="ORF">C095_07515</name>
</gene>
<reference evidence="1 2" key="1">
    <citation type="submission" date="2013-08" db="EMBL/GenBank/DDBJ databases">
        <title>An opportunistic ruminal bacterium that causes liver abscesses in cattle.</title>
        <authorList>
            <person name="Benahmed F.H."/>
            <person name="Rasmussen M."/>
            <person name="Harbottle H."/>
            <person name="Soppet D."/>
            <person name="Nagaraja T.G."/>
            <person name="Davidson M."/>
        </authorList>
    </citation>
    <scope>NUCLEOTIDE SEQUENCE [LARGE SCALE GENOMIC DNA]</scope>
    <source>
        <strain evidence="1 2">B35</strain>
    </source>
</reference>
<evidence type="ECO:0008006" key="3">
    <source>
        <dbReference type="Google" id="ProtNLM"/>
    </source>
</evidence>
<dbReference type="Proteomes" id="UP000031184">
    <property type="component" value="Unassembled WGS sequence"/>
</dbReference>
<dbReference type="EMBL" id="AUZI01000019">
    <property type="protein sequence ID" value="KID48929.1"/>
    <property type="molecule type" value="Genomic_DNA"/>
</dbReference>
<dbReference type="PATRIC" id="fig|1226633.4.peg.1513"/>
<dbReference type="OrthoDB" id="7355818at2"/>
<evidence type="ECO:0000313" key="1">
    <source>
        <dbReference type="EMBL" id="KID48929.1"/>
    </source>
</evidence>
<protein>
    <recommendedName>
        <fullName evidence="3">Transglycosylase SLT domain-containing protein</fullName>
    </recommendedName>
</protein>
<comment type="caution">
    <text evidence="1">The sequence shown here is derived from an EMBL/GenBank/DDBJ whole genome shotgun (WGS) entry which is preliminary data.</text>
</comment>
<organism evidence="1 2">
    <name type="scientific">Fusobacterium necrophorum subsp. funduliforme B35</name>
    <dbReference type="NCBI Taxonomy" id="1226633"/>
    <lineage>
        <taxon>Bacteria</taxon>
        <taxon>Fusobacteriati</taxon>
        <taxon>Fusobacteriota</taxon>
        <taxon>Fusobacteriia</taxon>
        <taxon>Fusobacteriales</taxon>
        <taxon>Fusobacteriaceae</taxon>
        <taxon>Fusobacterium</taxon>
    </lineage>
</organism>
<dbReference type="AlphaFoldDB" id="A0A017H4Y2"/>
<evidence type="ECO:0000313" key="2">
    <source>
        <dbReference type="Proteomes" id="UP000031184"/>
    </source>
</evidence>
<name>A0A017H4Y2_9FUSO</name>